<dbReference type="Pfam" id="PF13561">
    <property type="entry name" value="adh_short_C2"/>
    <property type="match status" value="1"/>
</dbReference>
<dbReference type="CDD" id="cd05233">
    <property type="entry name" value="SDR_c"/>
    <property type="match status" value="1"/>
</dbReference>
<name>A0A6N7LLD6_SINTE</name>
<evidence type="ECO:0000256" key="2">
    <source>
        <dbReference type="ARBA" id="ARBA00023002"/>
    </source>
</evidence>
<organism evidence="3 4">
    <name type="scientific">Sinorhizobium terangae</name>
    <dbReference type="NCBI Taxonomy" id="110322"/>
    <lineage>
        <taxon>Bacteria</taxon>
        <taxon>Pseudomonadati</taxon>
        <taxon>Pseudomonadota</taxon>
        <taxon>Alphaproteobacteria</taxon>
        <taxon>Hyphomicrobiales</taxon>
        <taxon>Rhizobiaceae</taxon>
        <taxon>Sinorhizobium/Ensifer group</taxon>
        <taxon>Sinorhizobium</taxon>
    </lineage>
</organism>
<dbReference type="PANTHER" id="PTHR24321">
    <property type="entry name" value="DEHYDROGENASES, SHORT CHAIN"/>
    <property type="match status" value="1"/>
</dbReference>
<dbReference type="EMBL" id="WITC01000115">
    <property type="protein sequence ID" value="MQX18028.1"/>
    <property type="molecule type" value="Genomic_DNA"/>
</dbReference>
<dbReference type="OrthoDB" id="286404at2"/>
<dbReference type="Proteomes" id="UP000439983">
    <property type="component" value="Unassembled WGS sequence"/>
</dbReference>
<dbReference type="FunFam" id="3.40.50.720:FF:000084">
    <property type="entry name" value="Short-chain dehydrogenase reductase"/>
    <property type="match status" value="1"/>
</dbReference>
<dbReference type="InterPro" id="IPR036291">
    <property type="entry name" value="NAD(P)-bd_dom_sf"/>
</dbReference>
<keyword evidence="4" id="KW-1185">Reference proteome</keyword>
<comment type="similarity">
    <text evidence="1">Belongs to the short-chain dehydrogenases/reductases (SDR) family.</text>
</comment>
<sequence>MSASAGSQTPRAVVTGGASGIGEATARKFASSGWKVIIADIDADRGREIAGELSVQGFDVQSVYLDVTNEAAVQSFSEQVFSLEGGVAALINSGGILQNATRLTSMRIEDFDRILDVNLRGSVLTGKAFGKKMAESGHGAIINMCSLTTFHALPQPAYAMSKAALKTLTEVMAAELGPQGVRVNAVAPGYTLTPAMKDRIDKGERDPSKVISKSALGRFVEPSEIGEAIFFLCSPAAAAITGVTLPVDCGWLVYSVYTNAAAQPA</sequence>
<dbReference type="Gene3D" id="3.40.50.720">
    <property type="entry name" value="NAD(P)-binding Rossmann-like Domain"/>
    <property type="match status" value="1"/>
</dbReference>
<protein>
    <submittedName>
        <fullName evidence="3">SDR family oxidoreductase</fullName>
    </submittedName>
</protein>
<proteinExistence type="inferred from homology"/>
<dbReference type="AlphaFoldDB" id="A0A6N7LLD6"/>
<gene>
    <name evidence="3" type="ORF">GHK62_25795</name>
</gene>
<dbReference type="RefSeq" id="WP_153441861.1">
    <property type="nucleotide sequence ID" value="NZ_JACIGA010000014.1"/>
</dbReference>
<dbReference type="SUPFAM" id="SSF51735">
    <property type="entry name" value="NAD(P)-binding Rossmann-fold domains"/>
    <property type="match status" value="1"/>
</dbReference>
<dbReference type="PRINTS" id="PR00080">
    <property type="entry name" value="SDRFAMILY"/>
</dbReference>
<evidence type="ECO:0000313" key="3">
    <source>
        <dbReference type="EMBL" id="MQX18028.1"/>
    </source>
</evidence>
<accession>A0A6N7LLD6</accession>
<evidence type="ECO:0000313" key="4">
    <source>
        <dbReference type="Proteomes" id="UP000439983"/>
    </source>
</evidence>
<evidence type="ECO:0000256" key="1">
    <source>
        <dbReference type="ARBA" id="ARBA00006484"/>
    </source>
</evidence>
<dbReference type="InterPro" id="IPR002347">
    <property type="entry name" value="SDR_fam"/>
</dbReference>
<comment type="caution">
    <text evidence="3">The sequence shown here is derived from an EMBL/GenBank/DDBJ whole genome shotgun (WGS) entry which is preliminary data.</text>
</comment>
<reference evidence="3 4" key="1">
    <citation type="journal article" date="2013" name="Genome Biol.">
        <title>Comparative genomics of the core and accessory genomes of 48 Sinorhizobium strains comprising five genospecies.</title>
        <authorList>
            <person name="Sugawara M."/>
            <person name="Epstein B."/>
            <person name="Badgley B.D."/>
            <person name="Unno T."/>
            <person name="Xu L."/>
            <person name="Reese J."/>
            <person name="Gyaneshwar P."/>
            <person name="Denny R."/>
            <person name="Mudge J."/>
            <person name="Bharti A.K."/>
            <person name="Farmer A.D."/>
            <person name="May G.D."/>
            <person name="Woodward J.E."/>
            <person name="Medigue C."/>
            <person name="Vallenet D."/>
            <person name="Lajus A."/>
            <person name="Rouy Z."/>
            <person name="Martinez-Vaz B."/>
            <person name="Tiffin P."/>
            <person name="Young N.D."/>
            <person name="Sadowsky M.J."/>
        </authorList>
    </citation>
    <scope>NUCLEOTIDE SEQUENCE [LARGE SCALE GENOMIC DNA]</scope>
    <source>
        <strain evidence="3 4">USDA4894</strain>
    </source>
</reference>
<dbReference type="PRINTS" id="PR00081">
    <property type="entry name" value="GDHRDH"/>
</dbReference>
<keyword evidence="2" id="KW-0560">Oxidoreductase</keyword>
<dbReference type="PANTHER" id="PTHR24321:SF8">
    <property type="entry name" value="ESTRADIOL 17-BETA-DEHYDROGENASE 8-RELATED"/>
    <property type="match status" value="1"/>
</dbReference>
<dbReference type="GO" id="GO:0016491">
    <property type="term" value="F:oxidoreductase activity"/>
    <property type="evidence" value="ECO:0007669"/>
    <property type="project" value="UniProtKB-KW"/>
</dbReference>